<comment type="catalytic activity">
    <reaction evidence="1">
        <text>2 D-sedoheptulose 7-phosphate = D-glycero-alpha-D-manno-heptose 7-phosphate + D-glycero-beta-D-manno-heptose 7-phosphate</text>
        <dbReference type="Rhea" id="RHEA:27489"/>
        <dbReference type="ChEBI" id="CHEBI:57483"/>
        <dbReference type="ChEBI" id="CHEBI:60203"/>
        <dbReference type="ChEBI" id="CHEBI:60204"/>
        <dbReference type="EC" id="5.3.1.28"/>
    </reaction>
</comment>
<evidence type="ECO:0000259" key="11">
    <source>
        <dbReference type="PROSITE" id="PS51464"/>
    </source>
</evidence>
<evidence type="ECO:0000256" key="8">
    <source>
        <dbReference type="ARBA" id="ARBA00022833"/>
    </source>
</evidence>
<dbReference type="EMBL" id="UINC01022771">
    <property type="protein sequence ID" value="SVA93079.1"/>
    <property type="molecule type" value="Genomic_DNA"/>
</dbReference>
<dbReference type="GO" id="GO:0046872">
    <property type="term" value="F:metal ion binding"/>
    <property type="evidence" value="ECO:0007669"/>
    <property type="project" value="UniProtKB-KW"/>
</dbReference>
<accession>A0A381ZV88</accession>
<evidence type="ECO:0000256" key="1">
    <source>
        <dbReference type="ARBA" id="ARBA00000348"/>
    </source>
</evidence>
<dbReference type="Gene3D" id="3.40.50.10490">
    <property type="entry name" value="Glucose-6-phosphate isomerase like protein, domain 1"/>
    <property type="match status" value="1"/>
</dbReference>
<evidence type="ECO:0000256" key="2">
    <source>
        <dbReference type="ARBA" id="ARBA00001947"/>
    </source>
</evidence>
<keyword evidence="7" id="KW-0479">Metal-binding</keyword>
<organism evidence="12">
    <name type="scientific">marine metagenome</name>
    <dbReference type="NCBI Taxonomy" id="408172"/>
    <lineage>
        <taxon>unclassified sequences</taxon>
        <taxon>metagenomes</taxon>
        <taxon>ecological metagenomes</taxon>
    </lineage>
</organism>
<keyword evidence="8" id="KW-0862">Zinc</keyword>
<dbReference type="InterPro" id="IPR035461">
    <property type="entry name" value="GmhA/DiaA"/>
</dbReference>
<dbReference type="GO" id="GO:0005737">
    <property type="term" value="C:cytoplasm"/>
    <property type="evidence" value="ECO:0007669"/>
    <property type="project" value="UniProtKB-SubCell"/>
</dbReference>
<proteinExistence type="inferred from homology"/>
<dbReference type="InterPro" id="IPR001347">
    <property type="entry name" value="SIS_dom"/>
</dbReference>
<protein>
    <recommendedName>
        <fullName evidence="5">D-sedoheptulose-7-phosphate isomerase</fullName>
        <ecNumber evidence="5">5.3.1.28</ecNumber>
    </recommendedName>
</protein>
<feature type="domain" description="SIS" evidence="11">
    <location>
        <begin position="37"/>
        <end position="192"/>
    </location>
</feature>
<evidence type="ECO:0000256" key="7">
    <source>
        <dbReference type="ARBA" id="ARBA00022723"/>
    </source>
</evidence>
<keyword evidence="9" id="KW-0413">Isomerase</keyword>
<evidence type="ECO:0000256" key="6">
    <source>
        <dbReference type="ARBA" id="ARBA00022490"/>
    </source>
</evidence>
<evidence type="ECO:0000256" key="10">
    <source>
        <dbReference type="ARBA" id="ARBA00023277"/>
    </source>
</evidence>
<dbReference type="HAMAP" id="MF_00067">
    <property type="entry name" value="GmhA"/>
    <property type="match status" value="1"/>
</dbReference>
<dbReference type="PANTHER" id="PTHR30390">
    <property type="entry name" value="SEDOHEPTULOSE 7-PHOSPHATE ISOMERASE / DNAA INITIATOR-ASSOCIATING FACTOR FOR REPLICATION INITIATION"/>
    <property type="match status" value="1"/>
</dbReference>
<dbReference type="GO" id="GO:0008968">
    <property type="term" value="F:D-sedoheptulose 7-phosphate isomerase activity"/>
    <property type="evidence" value="ECO:0007669"/>
    <property type="project" value="InterPro"/>
</dbReference>
<reference evidence="12" key="1">
    <citation type="submission" date="2018-05" db="EMBL/GenBank/DDBJ databases">
        <authorList>
            <person name="Lanie J.A."/>
            <person name="Ng W.-L."/>
            <person name="Kazmierczak K.M."/>
            <person name="Andrzejewski T.M."/>
            <person name="Davidsen T.M."/>
            <person name="Wayne K.J."/>
            <person name="Tettelin H."/>
            <person name="Glass J.I."/>
            <person name="Rusch D."/>
            <person name="Podicherti R."/>
            <person name="Tsui H.-C.T."/>
            <person name="Winkler M.E."/>
        </authorList>
    </citation>
    <scope>NUCLEOTIDE SEQUENCE</scope>
</reference>
<dbReference type="SUPFAM" id="SSF53697">
    <property type="entry name" value="SIS domain"/>
    <property type="match status" value="1"/>
</dbReference>
<evidence type="ECO:0000256" key="4">
    <source>
        <dbReference type="ARBA" id="ARBA00009894"/>
    </source>
</evidence>
<keyword evidence="10" id="KW-0119">Carbohydrate metabolism</keyword>
<dbReference type="CDD" id="cd05006">
    <property type="entry name" value="SIS_GmhA"/>
    <property type="match status" value="1"/>
</dbReference>
<comment type="similarity">
    <text evidence="4">Belongs to the SIS family. GmhA subfamily.</text>
</comment>
<dbReference type="GO" id="GO:1901135">
    <property type="term" value="P:carbohydrate derivative metabolic process"/>
    <property type="evidence" value="ECO:0007669"/>
    <property type="project" value="InterPro"/>
</dbReference>
<dbReference type="AlphaFoldDB" id="A0A381ZV88"/>
<sequence length="194" mass="21107">MVSTNNKTIDSIFDNSLEIISNSKVLNNRISDSIDAILKSLQNNGKIIIFGNGGSAADAQHFAAEFIGRFEKERDAIPAIALTTDSSIITSLANDYSFDKIFERQCEALIQPNDIIFVLSTSGNSPNVINGVKVAKKKNIISIGLLGNNGGNLKDHLTIPIIVTSNSTPRIQEVHRIILHAICQIVEDNFSKTN</sequence>
<evidence type="ECO:0000256" key="5">
    <source>
        <dbReference type="ARBA" id="ARBA00012580"/>
    </source>
</evidence>
<evidence type="ECO:0000256" key="9">
    <source>
        <dbReference type="ARBA" id="ARBA00023235"/>
    </source>
</evidence>
<evidence type="ECO:0000256" key="3">
    <source>
        <dbReference type="ARBA" id="ARBA00004496"/>
    </source>
</evidence>
<dbReference type="PROSITE" id="PS51464">
    <property type="entry name" value="SIS"/>
    <property type="match status" value="1"/>
</dbReference>
<keyword evidence="6" id="KW-0963">Cytoplasm</keyword>
<dbReference type="Pfam" id="PF13580">
    <property type="entry name" value="SIS_2"/>
    <property type="match status" value="1"/>
</dbReference>
<dbReference type="InterPro" id="IPR050099">
    <property type="entry name" value="SIS_GmhA/DiaA_subfam"/>
</dbReference>
<dbReference type="InterPro" id="IPR046348">
    <property type="entry name" value="SIS_dom_sf"/>
</dbReference>
<dbReference type="InterPro" id="IPR004515">
    <property type="entry name" value="Phosphoheptose_Isoase"/>
</dbReference>
<comment type="subcellular location">
    <subcellularLocation>
        <location evidence="3">Cytoplasm</location>
    </subcellularLocation>
</comment>
<name>A0A381ZV88_9ZZZZ</name>
<dbReference type="EC" id="5.3.1.28" evidence="5"/>
<dbReference type="GO" id="GO:0097367">
    <property type="term" value="F:carbohydrate derivative binding"/>
    <property type="evidence" value="ECO:0007669"/>
    <property type="project" value="InterPro"/>
</dbReference>
<evidence type="ECO:0000313" key="12">
    <source>
        <dbReference type="EMBL" id="SVA93079.1"/>
    </source>
</evidence>
<gene>
    <name evidence="12" type="ORF">METZ01_LOCUS145933</name>
</gene>
<comment type="cofactor">
    <cofactor evidence="2">
        <name>Zn(2+)</name>
        <dbReference type="ChEBI" id="CHEBI:29105"/>
    </cofactor>
</comment>